<feature type="compositionally biased region" description="Basic residues" evidence="6">
    <location>
        <begin position="141"/>
        <end position="150"/>
    </location>
</feature>
<evidence type="ECO:0000259" key="7">
    <source>
        <dbReference type="Pfam" id="PF11784"/>
    </source>
</evidence>
<dbReference type="PANTHER" id="PTHR43788">
    <property type="entry name" value="DNA2/NAM7 HELICASE FAMILY MEMBER"/>
    <property type="match status" value="1"/>
</dbReference>
<keyword evidence="12" id="KW-1185">Reference proteome</keyword>
<feature type="domain" description="Restriction endonuclease type II-like" evidence="10">
    <location>
        <begin position="1675"/>
        <end position="1771"/>
    </location>
</feature>
<dbReference type="FunFam" id="3.40.960.10:FF:000002">
    <property type="entry name" value="DNA helicase related protein"/>
    <property type="match status" value="1"/>
</dbReference>
<dbReference type="CDD" id="cd18808">
    <property type="entry name" value="SF1_C_Upf1"/>
    <property type="match status" value="1"/>
</dbReference>
<comment type="similarity">
    <text evidence="1">Belongs to the DNA2/NAM7 helicase family.</text>
</comment>
<organism evidence="11 12">
    <name type="scientific">Actinomadura darangshiensis</name>
    <dbReference type="NCBI Taxonomy" id="705336"/>
    <lineage>
        <taxon>Bacteria</taxon>
        <taxon>Bacillati</taxon>
        <taxon>Actinomycetota</taxon>
        <taxon>Actinomycetes</taxon>
        <taxon>Streptosporangiales</taxon>
        <taxon>Thermomonosporaceae</taxon>
        <taxon>Actinomadura</taxon>
    </lineage>
</organism>
<evidence type="ECO:0000313" key="11">
    <source>
        <dbReference type="EMBL" id="TDD80736.1"/>
    </source>
</evidence>
<feature type="region of interest" description="Disordered" evidence="6">
    <location>
        <begin position="117"/>
        <end position="156"/>
    </location>
</feature>
<evidence type="ECO:0000256" key="1">
    <source>
        <dbReference type="ARBA" id="ARBA00007913"/>
    </source>
</evidence>
<accession>A0A4R5B8B9</accession>
<evidence type="ECO:0000256" key="3">
    <source>
        <dbReference type="ARBA" id="ARBA00022801"/>
    </source>
</evidence>
<proteinExistence type="inferred from homology"/>
<dbReference type="SUPFAM" id="SSF52980">
    <property type="entry name" value="Restriction endonuclease-like"/>
    <property type="match status" value="1"/>
</dbReference>
<dbReference type="GO" id="GO:0043139">
    <property type="term" value="F:5'-3' DNA helicase activity"/>
    <property type="evidence" value="ECO:0007669"/>
    <property type="project" value="TreeGrafter"/>
</dbReference>
<dbReference type="InterPro" id="IPR025103">
    <property type="entry name" value="DUF4011"/>
</dbReference>
<dbReference type="Pfam" id="PF11784">
    <property type="entry name" value="DUF3320"/>
    <property type="match status" value="1"/>
</dbReference>
<dbReference type="Gene3D" id="3.40.50.300">
    <property type="entry name" value="P-loop containing nucleotide triphosphate hydrolases"/>
    <property type="match status" value="3"/>
</dbReference>
<dbReference type="Pfam" id="PF13086">
    <property type="entry name" value="AAA_11"/>
    <property type="match status" value="1"/>
</dbReference>
<dbReference type="Gene3D" id="3.40.960.10">
    <property type="entry name" value="VSR Endonuclease"/>
    <property type="match status" value="1"/>
</dbReference>
<evidence type="ECO:0000313" key="12">
    <source>
        <dbReference type="Proteomes" id="UP000295578"/>
    </source>
</evidence>
<gene>
    <name evidence="11" type="ORF">E1293_20045</name>
</gene>
<feature type="compositionally biased region" description="Basic residues" evidence="6">
    <location>
        <begin position="24"/>
        <end position="38"/>
    </location>
</feature>
<evidence type="ECO:0000256" key="6">
    <source>
        <dbReference type="SAM" id="MobiDB-lite"/>
    </source>
</evidence>
<dbReference type="InterPro" id="IPR047187">
    <property type="entry name" value="SF1_C_Upf1"/>
</dbReference>
<dbReference type="Pfam" id="PF18741">
    <property type="entry name" value="MTES_1575"/>
    <property type="match status" value="1"/>
</dbReference>
<evidence type="ECO:0000259" key="10">
    <source>
        <dbReference type="Pfam" id="PF18741"/>
    </source>
</evidence>
<name>A0A4R5B8B9_9ACTN</name>
<reference evidence="11 12" key="1">
    <citation type="submission" date="2019-03" db="EMBL/GenBank/DDBJ databases">
        <title>Draft genome sequences of novel Actinobacteria.</title>
        <authorList>
            <person name="Sahin N."/>
            <person name="Ay H."/>
            <person name="Saygin H."/>
        </authorList>
    </citation>
    <scope>NUCLEOTIDE SEQUENCE [LARGE SCALE GENOMIC DNA]</scope>
    <source>
        <strain evidence="11 12">DSM 45941</strain>
    </source>
</reference>
<dbReference type="InterPro" id="IPR011335">
    <property type="entry name" value="Restrct_endonuc-II-like"/>
</dbReference>
<dbReference type="Pfam" id="PF13087">
    <property type="entry name" value="AAA_12"/>
    <property type="match status" value="1"/>
</dbReference>
<evidence type="ECO:0000256" key="4">
    <source>
        <dbReference type="ARBA" id="ARBA00022806"/>
    </source>
</evidence>
<keyword evidence="3" id="KW-0378">Hydrolase</keyword>
<evidence type="ECO:0000256" key="2">
    <source>
        <dbReference type="ARBA" id="ARBA00022741"/>
    </source>
</evidence>
<dbReference type="Pfam" id="PF13195">
    <property type="entry name" value="DUF4011"/>
    <property type="match status" value="1"/>
</dbReference>
<feature type="domain" description="DNA2/NAM7 helicase helicase" evidence="8">
    <location>
        <begin position="468"/>
        <end position="531"/>
    </location>
</feature>
<comment type="caution">
    <text evidence="11">The sequence shown here is derived from an EMBL/GenBank/DDBJ whole genome shotgun (WGS) entry which is preliminary data.</text>
</comment>
<keyword evidence="4" id="KW-0347">Helicase</keyword>
<evidence type="ECO:0000256" key="5">
    <source>
        <dbReference type="ARBA" id="ARBA00022840"/>
    </source>
</evidence>
<dbReference type="GO" id="GO:0016787">
    <property type="term" value="F:hydrolase activity"/>
    <property type="evidence" value="ECO:0007669"/>
    <property type="project" value="UniProtKB-KW"/>
</dbReference>
<dbReference type="GO" id="GO:0005524">
    <property type="term" value="F:ATP binding"/>
    <property type="evidence" value="ECO:0007669"/>
    <property type="project" value="UniProtKB-KW"/>
</dbReference>
<dbReference type="PANTHER" id="PTHR43788:SF8">
    <property type="entry name" value="DNA-BINDING PROTEIN SMUBP-2"/>
    <property type="match status" value="1"/>
</dbReference>
<dbReference type="InterPro" id="IPR021754">
    <property type="entry name" value="DUF3320"/>
</dbReference>
<dbReference type="InterPro" id="IPR041679">
    <property type="entry name" value="DNA2/NAM7-like_C"/>
</dbReference>
<feature type="domain" description="DNA2/NAM7 helicase-like C-terminal" evidence="9">
    <location>
        <begin position="1443"/>
        <end position="1629"/>
    </location>
</feature>
<sequence length="1999" mass="218234">MGARGGGAILAGSPDGDRAVPRPGRSRRRPQARLLTRHRRRSQRRWGWSYLVSGHRAATLPWNLDTAGRIRTRSPVNRAAAGESGQVGVLFHGTSCFNGPGDAGPHPTAIALLNTYSDGRSGSRRSRGRQRTTGEVSRASHCAHRSHRPHMGPFLQDVKCQNRSGPWLRLRRWALAGGGRSMGDSVTDELPRTLLRNVLGKWRDNLIDLTGRNRLLNFRHTRTATLAIRSPQAGPLLSGLDSGLRFADLPEGDAGDEGLVTLADTTGIVTQKDTRLALDAALRKLYRDSNQMFNDTGLWTLQLGAAFLKWREPGAEDFNLAPLLLVPVRLDRLGPGLFRLVTEQSEDTVPNPALAVKMGQLGLDWPDPDSMKDLPGALSAVRAAVAGHHDWEVSEDVVLATFRSHKEAMYRDLLDHEDQILAHPLVQAIGLGAAAHLPEDALYFEPADAERIDELQPPELTPLVLDADSSQRQCVAAALDGRSFIMDGPPGTGKSQTIANMIAALMHQGRSVLFVSEKAAALDVVRNRLDNVGLGAFVLALHSHHASRKEVAKTLGEALSKRPKAVQAGAEEDRQRLLRARRELSAYAAAMNETRPPLRLTLHDVIGRLSALADVPALPTALPDGLTAEGLQDVRAAAEKVGGAWRPVAEGPDFAWRELTGSGQPQTRLQLVLECADGLQRRLAVHSGLAGPLGLAEFGATERLLGLLDATAGRPDVPEAWLTVPDLPALRGEVGEFVGRLGALRGTIAATARDIGPSWDRLPGGIDTVPPSEETALAGLATEGLDLSGLTEEWLRGLGVDFQDVAEMLRGVQASLGDVAAVYGLPAPDTADQARALCRLTEFARWRHRPEAAWLTRDGWDAAARAAAELEGRVGALAQARTAAGQVFTENIFTAPDFPGLVRRFGDAHGIGKLSGGHRGDKRVLAGLTVSGEWTKEAGERLPQALAWYDAAMALQQAAASHSRLLGRYWQGEHTDFQLVRELLEGAKEIGRLTGGLNLPAGLAEQVSADGRPDAGACAAADDARERLDRWRRTLVPAPRPGGRPRLAAGTLADAAAWYSAHLRPLAAAADLIAAVQPVLAAPAPLTLGQARGIAARVEAVRAERDAFLSRPDEQVLGALYDGLDTDSAALSGALDWVAEVREAGEPMPEEAARALLTARPDEELRTAWTAFRAAVTDFVQLFDAARRPDLHARLTGTAAVFGELTGRLAADRSGPDEWRSFRDARAVLRRYGLDKLIVRAAGKGLDGARFPRAAERAVLQAWAEQVMAGDSRLTPVRAVERDRLVERFRDLDRALVAGAHAQVIDACNARRPRPNVGQSATIQREAEKKSRHMPVRTLLGETSNVVPLVKPCFMMSPLTVSQFLPPGYRFDVVIFDEASQVLPQDAVNCVYRGDSLIVAGDQKQLPPTDFFSQTDDSDDDEYDEDVPDSFDSLLDMCKGSGLVRSLPLSWHYRSRHEGLIAFSNRRFYGDGLVTFPGAFESGEDVGVTFTKVPGVYERGRSRRNPIEANAVAERVLHHYRTRPNLSLGVVAMSDAQAHAIEDAVERARADHPDLEPFFAEDRLNGFFVKNLETVQGDERDVVIISVGYGPSPDGRLTMAFGPLNRENGWRRLNVAVTRARHRVEVVSSISGSDIREGTNRSRDHFKRYLDYAEHGPAVLEHAPLADDAAPESPFEESVLDVLTDWGYDVQPQVGVGGYRIDMAVRHPALPGRYALGIECDGAMYHSSRAARDRDRLREEVLRGLGWTLYRIWGTDWYRNRPEAETRLREAVESAVAVVAEEPEPEDDHGPTVVVPAPPQAAEPPRVTMESADDGQERGWAARYRRAHLEGRTYHYEMHLPESRGLLQRLFRETLETEAPIQRDLLYRRAAPVWGIERIGPRIRANLDRALSDLLRADPNVEQDGDTITLRGRPVIPREPGDGVARKVTEIPPAERRTALLEIIAESPGISEVDLTTHAARFFGWNRRGSDIARAFAEDLSKLDEEGRISGVPNRIVLR</sequence>
<dbReference type="EMBL" id="SMKY01000087">
    <property type="protein sequence ID" value="TDD80736.1"/>
    <property type="molecule type" value="Genomic_DNA"/>
</dbReference>
<dbReference type="OrthoDB" id="9757917at2"/>
<dbReference type="InterPro" id="IPR049468">
    <property type="entry name" value="Restrct_endonuc-II-like_dom"/>
</dbReference>
<dbReference type="InterPro" id="IPR050534">
    <property type="entry name" value="Coronavir_polyprotein_1ab"/>
</dbReference>
<evidence type="ECO:0000259" key="8">
    <source>
        <dbReference type="Pfam" id="PF13086"/>
    </source>
</evidence>
<keyword evidence="5" id="KW-0067">ATP-binding</keyword>
<feature type="domain" description="DUF3320" evidence="7">
    <location>
        <begin position="1838"/>
        <end position="1885"/>
    </location>
</feature>
<dbReference type="Proteomes" id="UP000295578">
    <property type="component" value="Unassembled WGS sequence"/>
</dbReference>
<dbReference type="InterPro" id="IPR041677">
    <property type="entry name" value="DNA2/NAM7_AAA_11"/>
</dbReference>
<feature type="region of interest" description="Disordered" evidence="6">
    <location>
        <begin position="1781"/>
        <end position="1815"/>
    </location>
</feature>
<keyword evidence="2" id="KW-0547">Nucleotide-binding</keyword>
<evidence type="ECO:0000259" key="9">
    <source>
        <dbReference type="Pfam" id="PF13087"/>
    </source>
</evidence>
<feature type="region of interest" description="Disordered" evidence="6">
    <location>
        <begin position="1"/>
        <end position="38"/>
    </location>
</feature>
<protein>
    <submittedName>
        <fullName evidence="11">DUF3320 domain-containing protein</fullName>
    </submittedName>
</protein>
<dbReference type="SUPFAM" id="SSF52540">
    <property type="entry name" value="P-loop containing nucleoside triphosphate hydrolases"/>
    <property type="match status" value="2"/>
</dbReference>
<dbReference type="FunFam" id="3.40.50.300:FF:002063">
    <property type="entry name" value="DNA helicase related protein"/>
    <property type="match status" value="1"/>
</dbReference>
<dbReference type="InterPro" id="IPR027417">
    <property type="entry name" value="P-loop_NTPase"/>
</dbReference>